<accession>A0ABV7ZI97</accession>
<proteinExistence type="inferred from homology"/>
<comment type="subcellular location">
    <subcellularLocation>
        <location evidence="8">Cytoplasm</location>
    </subcellularLocation>
</comment>
<feature type="active site" description="Proton donor" evidence="8">
    <location>
        <position position="31"/>
    </location>
</feature>
<evidence type="ECO:0000256" key="2">
    <source>
        <dbReference type="ARBA" id="ARBA00009256"/>
    </source>
</evidence>
<dbReference type="PANTHER" id="PTHR21299:SF1">
    <property type="entry name" value="PANTOATE--BETA-ALANINE LIGASE"/>
    <property type="match status" value="1"/>
</dbReference>
<comment type="function">
    <text evidence="8">Catalyzes the condensation of pantoate with beta-alanine in an ATP-dependent reaction via a pantoyl-adenylate intermediate.</text>
</comment>
<feature type="binding site" evidence="8">
    <location>
        <position position="149"/>
    </location>
    <ligand>
        <name>(R)-pantoate</name>
        <dbReference type="ChEBI" id="CHEBI:15980"/>
    </ligand>
</feature>
<dbReference type="InterPro" id="IPR014729">
    <property type="entry name" value="Rossmann-like_a/b/a_fold"/>
</dbReference>
<evidence type="ECO:0000256" key="6">
    <source>
        <dbReference type="ARBA" id="ARBA00022840"/>
    </source>
</evidence>
<comment type="similarity">
    <text evidence="2 8">Belongs to the pantothenate synthetase family.</text>
</comment>
<dbReference type="SUPFAM" id="SSF52374">
    <property type="entry name" value="Nucleotidylyl transferase"/>
    <property type="match status" value="1"/>
</dbReference>
<dbReference type="InterPro" id="IPR003721">
    <property type="entry name" value="Pantoate_ligase"/>
</dbReference>
<evidence type="ECO:0000313" key="9">
    <source>
        <dbReference type="EMBL" id="MFC3847761.1"/>
    </source>
</evidence>
<evidence type="ECO:0000256" key="3">
    <source>
        <dbReference type="ARBA" id="ARBA00022598"/>
    </source>
</evidence>
<dbReference type="CDD" id="cd00560">
    <property type="entry name" value="PanC"/>
    <property type="match status" value="1"/>
</dbReference>
<dbReference type="NCBIfam" id="TIGR00018">
    <property type="entry name" value="panC"/>
    <property type="match status" value="1"/>
</dbReference>
<keyword evidence="4 8" id="KW-0566">Pantothenate biosynthesis</keyword>
<sequence>MQVYTKASQLASFWGQEIGFVPTMGALHPGHASLIAQARAQNQIVVVSIFVNPTQFAPNEDYQAYPRTLQADIALCESLGVDVLFTPEPAQIYPFGVLERITLQPPASLLGFEADMRPKHFDGVLQVVLKLFNLVRPKRAYFGQKDAQQLLIIQRMVADLFLDIEIMPCPIVRDDDGLALSSRNVYLNSEERATARKIPQALMYIQKAIQEGERDSAQLIALGLEVLQGLKVHYLSVCDRQLAPLAQIQPNQTLILCAVQVGAVRLLDNLWV</sequence>
<comment type="subunit">
    <text evidence="8">Homodimer.</text>
</comment>
<name>A0ABV7ZI97_9HELI</name>
<dbReference type="Pfam" id="PF02569">
    <property type="entry name" value="Pantoate_ligase"/>
    <property type="match status" value="1"/>
</dbReference>
<evidence type="ECO:0000313" key="10">
    <source>
        <dbReference type="Proteomes" id="UP001595783"/>
    </source>
</evidence>
<dbReference type="NCBIfam" id="TIGR00125">
    <property type="entry name" value="cyt_tran_rel"/>
    <property type="match status" value="1"/>
</dbReference>
<dbReference type="EMBL" id="JBHRZO010000019">
    <property type="protein sequence ID" value="MFC3847761.1"/>
    <property type="molecule type" value="Genomic_DNA"/>
</dbReference>
<protein>
    <recommendedName>
        <fullName evidence="8">Pantothenate synthetase</fullName>
        <shortName evidence="8">PS</shortName>
        <ecNumber evidence="8">6.3.2.1</ecNumber>
    </recommendedName>
    <alternativeName>
        <fullName evidence="8">Pantoate--beta-alanine ligase</fullName>
    </alternativeName>
    <alternativeName>
        <fullName evidence="8">Pantoate-activating enzyme</fullName>
    </alternativeName>
</protein>
<feature type="binding site" evidence="8">
    <location>
        <begin position="180"/>
        <end position="183"/>
    </location>
    <ligand>
        <name>ATP</name>
        <dbReference type="ChEBI" id="CHEBI:30616"/>
    </ligand>
</feature>
<dbReference type="GO" id="GO:0004592">
    <property type="term" value="F:pantoate-beta-alanine ligase activity"/>
    <property type="evidence" value="ECO:0007669"/>
    <property type="project" value="UniProtKB-EC"/>
</dbReference>
<feature type="binding site" evidence="8">
    <location>
        <position position="55"/>
    </location>
    <ligand>
        <name>beta-alanine</name>
        <dbReference type="ChEBI" id="CHEBI:57966"/>
    </ligand>
</feature>
<comment type="miscellaneous">
    <text evidence="8">The reaction proceeds by a bi uni uni bi ping pong mechanism.</text>
</comment>
<feature type="binding site" evidence="8">
    <location>
        <position position="55"/>
    </location>
    <ligand>
        <name>(R)-pantoate</name>
        <dbReference type="ChEBI" id="CHEBI:15980"/>
    </ligand>
</feature>
<keyword evidence="8" id="KW-0963">Cytoplasm</keyword>
<evidence type="ECO:0000256" key="5">
    <source>
        <dbReference type="ARBA" id="ARBA00022741"/>
    </source>
</evidence>
<keyword evidence="3 8" id="KW-0436">Ligase</keyword>
<comment type="caution">
    <text evidence="9">The sequence shown here is derived from an EMBL/GenBank/DDBJ whole genome shotgun (WGS) entry which is preliminary data.</text>
</comment>
<comment type="pathway">
    <text evidence="1 8">Cofactor biosynthesis; (R)-pantothenate biosynthesis; (R)-pantothenate from (R)-pantoate and beta-alanine: step 1/1.</text>
</comment>
<dbReference type="InterPro" id="IPR004821">
    <property type="entry name" value="Cyt_trans-like"/>
</dbReference>
<dbReference type="Proteomes" id="UP001595783">
    <property type="component" value="Unassembled WGS sequence"/>
</dbReference>
<feature type="binding site" evidence="8">
    <location>
        <position position="172"/>
    </location>
    <ligand>
        <name>ATP</name>
        <dbReference type="ChEBI" id="CHEBI:30616"/>
    </ligand>
</feature>
<evidence type="ECO:0000256" key="8">
    <source>
        <dbReference type="HAMAP-Rule" id="MF_00158"/>
    </source>
</evidence>
<organism evidence="9 10">
    <name type="scientific">Helicobacter baculiformis</name>
    <dbReference type="NCBI Taxonomy" id="427351"/>
    <lineage>
        <taxon>Bacteria</taxon>
        <taxon>Pseudomonadati</taxon>
        <taxon>Campylobacterota</taxon>
        <taxon>Epsilonproteobacteria</taxon>
        <taxon>Campylobacterales</taxon>
        <taxon>Helicobacteraceae</taxon>
        <taxon>Helicobacter</taxon>
    </lineage>
</organism>
<dbReference type="EC" id="6.3.2.1" evidence="8"/>
<gene>
    <name evidence="8 9" type="primary">panC</name>
    <name evidence="9" type="ORF">ACFOPX_04335</name>
</gene>
<reference evidence="10" key="1">
    <citation type="journal article" date="2019" name="Int. J. Syst. Evol. Microbiol.">
        <title>The Global Catalogue of Microorganisms (GCM) 10K type strain sequencing project: providing services to taxonomists for standard genome sequencing and annotation.</title>
        <authorList>
            <consortium name="The Broad Institute Genomics Platform"/>
            <consortium name="The Broad Institute Genome Sequencing Center for Infectious Disease"/>
            <person name="Wu L."/>
            <person name="Ma J."/>
        </authorList>
    </citation>
    <scope>NUCLEOTIDE SEQUENCE [LARGE SCALE GENOMIC DNA]</scope>
    <source>
        <strain evidence="10">CCUG 53816</strain>
    </source>
</reference>
<evidence type="ECO:0000256" key="1">
    <source>
        <dbReference type="ARBA" id="ARBA00004990"/>
    </source>
</evidence>
<feature type="binding site" evidence="8">
    <location>
        <begin position="143"/>
        <end position="146"/>
    </location>
    <ligand>
        <name>ATP</name>
        <dbReference type="ChEBI" id="CHEBI:30616"/>
    </ligand>
</feature>
<dbReference type="HAMAP" id="MF_00158">
    <property type="entry name" value="PanC"/>
    <property type="match status" value="1"/>
</dbReference>
<keyword evidence="6 8" id="KW-0067">ATP-binding</keyword>
<dbReference type="InterPro" id="IPR042176">
    <property type="entry name" value="Pantoate_ligase_C"/>
</dbReference>
<dbReference type="RefSeq" id="WP_104752739.1">
    <property type="nucleotide sequence ID" value="NZ_FZMF01000043.1"/>
</dbReference>
<comment type="catalytic activity">
    <reaction evidence="7 8">
        <text>(R)-pantoate + beta-alanine + ATP = (R)-pantothenate + AMP + diphosphate + H(+)</text>
        <dbReference type="Rhea" id="RHEA:10912"/>
        <dbReference type="ChEBI" id="CHEBI:15378"/>
        <dbReference type="ChEBI" id="CHEBI:15980"/>
        <dbReference type="ChEBI" id="CHEBI:29032"/>
        <dbReference type="ChEBI" id="CHEBI:30616"/>
        <dbReference type="ChEBI" id="CHEBI:33019"/>
        <dbReference type="ChEBI" id="CHEBI:57966"/>
        <dbReference type="ChEBI" id="CHEBI:456215"/>
        <dbReference type="EC" id="6.3.2.1"/>
    </reaction>
</comment>
<feature type="binding site" evidence="8">
    <location>
        <begin position="24"/>
        <end position="31"/>
    </location>
    <ligand>
        <name>ATP</name>
        <dbReference type="ChEBI" id="CHEBI:30616"/>
    </ligand>
</feature>
<keyword evidence="5 8" id="KW-0547">Nucleotide-binding</keyword>
<dbReference type="Gene3D" id="3.30.1300.10">
    <property type="entry name" value="Pantoate-beta-alanine ligase, C-terminal domain"/>
    <property type="match status" value="1"/>
</dbReference>
<evidence type="ECO:0000256" key="7">
    <source>
        <dbReference type="ARBA" id="ARBA00048258"/>
    </source>
</evidence>
<dbReference type="Gene3D" id="3.40.50.620">
    <property type="entry name" value="HUPs"/>
    <property type="match status" value="1"/>
</dbReference>
<evidence type="ECO:0000256" key="4">
    <source>
        <dbReference type="ARBA" id="ARBA00022655"/>
    </source>
</evidence>
<dbReference type="PANTHER" id="PTHR21299">
    <property type="entry name" value="CYTIDYLATE KINASE/PANTOATE-BETA-ALANINE LIGASE"/>
    <property type="match status" value="1"/>
</dbReference>
<keyword evidence="10" id="KW-1185">Reference proteome</keyword>